<dbReference type="GO" id="GO:0016783">
    <property type="term" value="F:sulfurtransferase activity"/>
    <property type="evidence" value="ECO:0007669"/>
    <property type="project" value="InterPro"/>
</dbReference>
<organism evidence="2 3">
    <name type="scientific">Methanobrevibacter woesei</name>
    <dbReference type="NCBI Taxonomy" id="190976"/>
    <lineage>
        <taxon>Archaea</taxon>
        <taxon>Methanobacteriati</taxon>
        <taxon>Methanobacteriota</taxon>
        <taxon>Methanomada group</taxon>
        <taxon>Methanobacteria</taxon>
        <taxon>Methanobacteriales</taxon>
        <taxon>Methanobacteriaceae</taxon>
        <taxon>Methanobrevibacter</taxon>
    </lineage>
</organism>
<keyword evidence="3" id="KW-1185">Reference proteome</keyword>
<dbReference type="Pfam" id="PF02540">
    <property type="entry name" value="NAD_synthase"/>
    <property type="match status" value="1"/>
</dbReference>
<dbReference type="Gene3D" id="3.40.50.620">
    <property type="entry name" value="HUPs"/>
    <property type="match status" value="1"/>
</dbReference>
<dbReference type="AlphaFoldDB" id="A0A2U1S902"/>
<dbReference type="InterPro" id="IPR022310">
    <property type="entry name" value="NAD/GMP_synthase"/>
</dbReference>
<dbReference type="InterPro" id="IPR014729">
    <property type="entry name" value="Rossmann-like_a/b/a_fold"/>
</dbReference>
<proteinExistence type="predicted"/>
<dbReference type="Proteomes" id="UP000245577">
    <property type="component" value="Unassembled WGS sequence"/>
</dbReference>
<dbReference type="PANTHER" id="PTHR43169:SF2">
    <property type="entry name" value="NAD_GMP SYNTHASE DOMAIN-CONTAINING PROTEIN"/>
    <property type="match status" value="1"/>
</dbReference>
<dbReference type="InterPro" id="IPR052188">
    <property type="entry name" value="Ni-pincer_cofactor_biosynth"/>
</dbReference>
<evidence type="ECO:0000313" key="2">
    <source>
        <dbReference type="EMBL" id="PWB86727.1"/>
    </source>
</evidence>
<gene>
    <name evidence="2" type="primary">tilS</name>
    <name evidence="2" type="ORF">MBBWO_04410</name>
</gene>
<dbReference type="GO" id="GO:0006163">
    <property type="term" value="P:purine nucleotide metabolic process"/>
    <property type="evidence" value="ECO:0007669"/>
    <property type="project" value="UniProtKB-ARBA"/>
</dbReference>
<comment type="caution">
    <text evidence="2">The sequence shown here is derived from an EMBL/GenBank/DDBJ whole genome shotgun (WGS) entry which is preliminary data.</text>
</comment>
<dbReference type="SUPFAM" id="SSF52402">
    <property type="entry name" value="Adenine nucleotide alpha hydrolases-like"/>
    <property type="match status" value="1"/>
</dbReference>
<evidence type="ECO:0000313" key="3">
    <source>
        <dbReference type="Proteomes" id="UP000245577"/>
    </source>
</evidence>
<dbReference type="EMBL" id="MZGU01000003">
    <property type="protein sequence ID" value="PWB86727.1"/>
    <property type="molecule type" value="Genomic_DNA"/>
</dbReference>
<dbReference type="PANTHER" id="PTHR43169">
    <property type="entry name" value="EXSB FAMILY PROTEIN"/>
    <property type="match status" value="1"/>
</dbReference>
<dbReference type="InterPro" id="IPR005232">
    <property type="entry name" value="LarE"/>
</dbReference>
<dbReference type="RefSeq" id="WP_116669253.1">
    <property type="nucleotide sequence ID" value="NZ_CAWVJM010000002.1"/>
</dbReference>
<dbReference type="GO" id="GO:0032267">
    <property type="term" value="F:tRNA(Ile)-lysidine synthase activity"/>
    <property type="evidence" value="ECO:0007669"/>
    <property type="project" value="UniProtKB-EC"/>
</dbReference>
<name>A0A2U1S902_9EURY</name>
<protein>
    <submittedName>
        <fullName evidence="2">tRNA(Ile)-lysidine synthase</fullName>
        <ecNumber evidence="2">6.3.4.19</ecNumber>
    </submittedName>
</protein>
<keyword evidence="2" id="KW-0436">Ligase</keyword>
<sequence length="327" mass="37485">MNLQEKISNVKNFIKDKKIAISFSGGADSTLIAYLAAQVSDNPIAITVDNKIMPEGFVENAKEIAGEFGLKHIIIDIDFFKSDIILNNPNRCFLCRKSMYEEIKKVASENGCEFIVDGTNLSDLIQDRPGILINYENNIQSPFVKAQLTSEEIHNYLDENNIPYSKSTTCMATRLPFKTEVTKEEISKIDSYEKFIKEVSGCDVVKVRKYYDSYVCEVDDLDKITGTNTLKQIYDKLNERSNNKVLLNLSSIKDNERIILEYNEGAFQYKLPYNINLENTKKELEKDNINTKLEIKKNGIVKGNNFNSYNQAINEFIKILPYIRRTI</sequence>
<feature type="domain" description="NAD/GMP synthase" evidence="1">
    <location>
        <begin position="15"/>
        <end position="78"/>
    </location>
</feature>
<dbReference type="EC" id="6.3.4.19" evidence="2"/>
<dbReference type="NCBIfam" id="TIGR00268">
    <property type="entry name" value="ATP-dependent sacrificial sulfur transferase LarE"/>
    <property type="match status" value="1"/>
</dbReference>
<evidence type="ECO:0000259" key="1">
    <source>
        <dbReference type="Pfam" id="PF02540"/>
    </source>
</evidence>
<reference evidence="2 3" key="1">
    <citation type="submission" date="2017-03" db="EMBL/GenBank/DDBJ databases">
        <title>Genome sequence of Methanobrevibacter wosei.</title>
        <authorList>
            <person name="Poehlein A."/>
            <person name="Seedorf H."/>
            <person name="Daniel R."/>
        </authorList>
    </citation>
    <scope>NUCLEOTIDE SEQUENCE [LARGE SCALE GENOMIC DNA]</scope>
    <source>
        <strain evidence="2 3">DSM 11979</strain>
    </source>
</reference>
<dbReference type="OrthoDB" id="61764at2157"/>
<accession>A0A2U1S902</accession>